<feature type="domain" description="Carrier" evidence="1">
    <location>
        <begin position="1"/>
        <end position="78"/>
    </location>
</feature>
<evidence type="ECO:0000313" key="2">
    <source>
        <dbReference type="EMBL" id="KKQ69804.1"/>
    </source>
</evidence>
<sequence>MPDNIQKKTIRKIAEISNFKPENIGLECSIIKDLYVDSINFVELLASLEEIFDIDIDEKEINYNITVEELINLVRDLALEDLDRMLKLEKALKEKKHEIQ</sequence>
<dbReference type="AlphaFoldDB" id="A0A0G0M7Z2"/>
<dbReference type="SUPFAM" id="SSF47336">
    <property type="entry name" value="ACP-like"/>
    <property type="match status" value="1"/>
</dbReference>
<reference evidence="2 3" key="1">
    <citation type="journal article" date="2015" name="Nature">
        <title>rRNA introns, odd ribosomes, and small enigmatic genomes across a large radiation of phyla.</title>
        <authorList>
            <person name="Brown C.T."/>
            <person name="Hug L.A."/>
            <person name="Thomas B.C."/>
            <person name="Sharon I."/>
            <person name="Castelle C.J."/>
            <person name="Singh A."/>
            <person name="Wilkins M.J."/>
            <person name="Williams K.H."/>
            <person name="Banfield J.F."/>
        </authorList>
    </citation>
    <scope>NUCLEOTIDE SEQUENCE [LARGE SCALE GENOMIC DNA]</scope>
</reference>
<dbReference type="Gene3D" id="1.10.1200.10">
    <property type="entry name" value="ACP-like"/>
    <property type="match status" value="1"/>
</dbReference>
<organism evidence="2 3">
    <name type="scientific">Candidatus Falkowbacteria bacterium GW2011_GWE1_38_31</name>
    <dbReference type="NCBI Taxonomy" id="1618638"/>
    <lineage>
        <taxon>Bacteria</taxon>
        <taxon>Candidatus Falkowiibacteriota</taxon>
    </lineage>
</organism>
<evidence type="ECO:0000313" key="3">
    <source>
        <dbReference type="Proteomes" id="UP000034022"/>
    </source>
</evidence>
<comment type="caution">
    <text evidence="2">The sequence shown here is derived from an EMBL/GenBank/DDBJ whole genome shotgun (WGS) entry which is preliminary data.</text>
</comment>
<dbReference type="PROSITE" id="PS50075">
    <property type="entry name" value="CARRIER"/>
    <property type="match status" value="1"/>
</dbReference>
<dbReference type="Pfam" id="PF00550">
    <property type="entry name" value="PP-binding"/>
    <property type="match status" value="1"/>
</dbReference>
<gene>
    <name evidence="2" type="ORF">US91_C0009G0007</name>
</gene>
<proteinExistence type="predicted"/>
<dbReference type="InterPro" id="IPR009081">
    <property type="entry name" value="PP-bd_ACP"/>
</dbReference>
<dbReference type="EMBL" id="LBUU01000009">
    <property type="protein sequence ID" value="KKQ69804.1"/>
    <property type="molecule type" value="Genomic_DNA"/>
</dbReference>
<protein>
    <submittedName>
        <fullName evidence="2">Acyl carrier protein</fullName>
    </submittedName>
</protein>
<dbReference type="InterPro" id="IPR036736">
    <property type="entry name" value="ACP-like_sf"/>
</dbReference>
<dbReference type="Proteomes" id="UP000034022">
    <property type="component" value="Unassembled WGS sequence"/>
</dbReference>
<name>A0A0G0M7Z2_9BACT</name>
<evidence type="ECO:0000259" key="1">
    <source>
        <dbReference type="PROSITE" id="PS50075"/>
    </source>
</evidence>
<accession>A0A0G0M7Z2</accession>